<reference evidence="3 4" key="1">
    <citation type="submission" date="2024-10" db="EMBL/GenBank/DDBJ databases">
        <title>The Natural Products Discovery Center: Release of the First 8490 Sequenced Strains for Exploring Actinobacteria Biosynthetic Diversity.</title>
        <authorList>
            <person name="Kalkreuter E."/>
            <person name="Kautsar S.A."/>
            <person name="Yang D."/>
            <person name="Bader C.D."/>
            <person name="Teijaro C.N."/>
            <person name="Fluegel L."/>
            <person name="Davis C.M."/>
            <person name="Simpson J.R."/>
            <person name="Lauterbach L."/>
            <person name="Steele A.D."/>
            <person name="Gui C."/>
            <person name="Meng S."/>
            <person name="Li G."/>
            <person name="Viehrig K."/>
            <person name="Ye F."/>
            <person name="Su P."/>
            <person name="Kiefer A.F."/>
            <person name="Nichols A."/>
            <person name="Cepeda A.J."/>
            <person name="Yan W."/>
            <person name="Fan B."/>
            <person name="Jiang Y."/>
            <person name="Adhikari A."/>
            <person name="Zheng C.-J."/>
            <person name="Schuster L."/>
            <person name="Cowan T.M."/>
            <person name="Smanski M.J."/>
            <person name="Chevrette M.G."/>
            <person name="De Carvalho L.P.S."/>
            <person name="Shen B."/>
        </authorList>
    </citation>
    <scope>NUCLEOTIDE SEQUENCE [LARGE SCALE GENOMIC DNA]</scope>
    <source>
        <strain evidence="3 4">NPDC020602</strain>
    </source>
</reference>
<dbReference type="InterPro" id="IPR036444">
    <property type="entry name" value="PLipase_A2_dom_sf"/>
</dbReference>
<evidence type="ECO:0000313" key="4">
    <source>
        <dbReference type="Proteomes" id="UP001611339"/>
    </source>
</evidence>
<feature type="chain" id="PRO_5045852639" evidence="2">
    <location>
        <begin position="25"/>
        <end position="549"/>
    </location>
</feature>
<keyword evidence="3" id="KW-0378">Hydrolase</keyword>
<name>A0ABW7U209_9ACTN</name>
<keyword evidence="4" id="KW-1185">Reference proteome</keyword>
<evidence type="ECO:0000313" key="3">
    <source>
        <dbReference type="EMBL" id="MFI1712195.1"/>
    </source>
</evidence>
<keyword evidence="2" id="KW-0732">Signal</keyword>
<dbReference type="SUPFAM" id="SSF48619">
    <property type="entry name" value="Phospholipase A2, PLA2"/>
    <property type="match status" value="1"/>
</dbReference>
<dbReference type="Pfam" id="PF09056">
    <property type="entry name" value="Phospholip_A2_3"/>
    <property type="match status" value="1"/>
</dbReference>
<sequence length="549" mass="58426">MRKIALPAITALSLALLMPQQSMAVTTAEQASATTAEVPDQPLAEGTLSTIGPGQYSTADKTFEVAENDVDAALIGRRHTVAEQPDGSLAKPESAPATRPEMGVFGPNWEAEFVGGQLNRKLEQQGDKIVVTDLGVDEKITYTLTSSIDYPDGGGVKKYATADGSQVTATSKWNDATGTLVTTMVEVLGVDLSTVAAGDDTFTDAAGNPIPAADLKPTYKWQQAATGTDRWRVTSVGNNTFATTVQYDAKGRVFKISTPAAGERLATSTAVTYADSTTAAGTSLGDYTGRVKQISVTEGATTQTLARYAYDSSGLLRTVTNPSEAAEPQATYSYDGVNRLTDISSPSSGSWDLSFAGNSAAPTATVDGEAVPTPGVPVEGDAPDDTTGVTDPPPATDFPGGEITDPTSYPSKCSWARHWLYYWKTGCTAKVAHYGWHSPKWKKTPTGYWVRGINHDHCTTAPDKPLGYNFIPACDMHDYGYGLIGNTYKGYKYYLSRNKGLAVDAVFYSTLYSKTCSAYFWKSTCRSLANTYYAAVTVFGRAKNGANAT</sequence>
<evidence type="ECO:0000256" key="1">
    <source>
        <dbReference type="SAM" id="MobiDB-lite"/>
    </source>
</evidence>
<feature type="signal peptide" evidence="2">
    <location>
        <begin position="1"/>
        <end position="24"/>
    </location>
</feature>
<organism evidence="3 4">
    <name type="scientific">Streptomyces litmocidini</name>
    <dbReference type="NCBI Taxonomy" id="67318"/>
    <lineage>
        <taxon>Bacteria</taxon>
        <taxon>Bacillati</taxon>
        <taxon>Actinomycetota</taxon>
        <taxon>Actinomycetes</taxon>
        <taxon>Kitasatosporales</taxon>
        <taxon>Streptomycetaceae</taxon>
        <taxon>Streptomyces</taxon>
    </lineage>
</organism>
<feature type="region of interest" description="Disordered" evidence="1">
    <location>
        <begin position="362"/>
        <end position="404"/>
    </location>
</feature>
<dbReference type="RefSeq" id="WP_359591223.1">
    <property type="nucleotide sequence ID" value="NZ_JBEYXG010000034.1"/>
</dbReference>
<dbReference type="Gene3D" id="2.180.10.10">
    <property type="entry name" value="RHS repeat-associated core"/>
    <property type="match status" value="1"/>
</dbReference>
<dbReference type="EMBL" id="JBIRUI010000001">
    <property type="protein sequence ID" value="MFI1712195.1"/>
    <property type="molecule type" value="Genomic_DNA"/>
</dbReference>
<comment type="caution">
    <text evidence="3">The sequence shown here is derived from an EMBL/GenBank/DDBJ whole genome shotgun (WGS) entry which is preliminary data.</text>
</comment>
<proteinExistence type="predicted"/>
<protein>
    <submittedName>
        <fullName evidence="3">Phospholipase A2</fullName>
        <ecNumber evidence="3">3.1.1.4</ecNumber>
    </submittedName>
</protein>
<dbReference type="Gene3D" id="1.20.90.10">
    <property type="entry name" value="Phospholipase A2 domain"/>
    <property type="match status" value="1"/>
</dbReference>
<dbReference type="InterPro" id="IPR015141">
    <property type="entry name" value="PLipase_A2_prok/fun"/>
</dbReference>
<dbReference type="EC" id="3.1.1.4" evidence="3"/>
<dbReference type="Proteomes" id="UP001611339">
    <property type="component" value="Unassembled WGS sequence"/>
</dbReference>
<feature type="region of interest" description="Disordered" evidence="1">
    <location>
        <begin position="31"/>
        <end position="55"/>
    </location>
</feature>
<evidence type="ECO:0000256" key="2">
    <source>
        <dbReference type="SAM" id="SignalP"/>
    </source>
</evidence>
<dbReference type="GO" id="GO:0004623">
    <property type="term" value="F:phospholipase A2 activity"/>
    <property type="evidence" value="ECO:0007669"/>
    <property type="project" value="UniProtKB-EC"/>
</dbReference>
<accession>A0ABW7U209</accession>
<gene>
    <name evidence="3" type="ORF">ACH407_01225</name>
</gene>